<feature type="region of interest" description="Disordered" evidence="1">
    <location>
        <begin position="1"/>
        <end position="30"/>
    </location>
</feature>
<dbReference type="EMBL" id="CABPSQ010000019">
    <property type="protein sequence ID" value="VVE76109.1"/>
    <property type="molecule type" value="Genomic_DNA"/>
</dbReference>
<name>A0A5E5AQT3_9BURK</name>
<proteinExistence type="predicted"/>
<organism evidence="2 3">
    <name type="scientific">Pandoraea captiosa</name>
    <dbReference type="NCBI Taxonomy" id="2508302"/>
    <lineage>
        <taxon>Bacteria</taxon>
        <taxon>Pseudomonadati</taxon>
        <taxon>Pseudomonadota</taxon>
        <taxon>Betaproteobacteria</taxon>
        <taxon>Burkholderiales</taxon>
        <taxon>Burkholderiaceae</taxon>
        <taxon>Pandoraea</taxon>
    </lineage>
</organism>
<dbReference type="AlphaFoldDB" id="A0A5E5AQT3"/>
<evidence type="ECO:0000313" key="3">
    <source>
        <dbReference type="Proteomes" id="UP000414136"/>
    </source>
</evidence>
<evidence type="ECO:0000313" key="2">
    <source>
        <dbReference type="EMBL" id="VVE76109.1"/>
    </source>
</evidence>
<evidence type="ECO:0000256" key="1">
    <source>
        <dbReference type="SAM" id="MobiDB-lite"/>
    </source>
</evidence>
<feature type="compositionally biased region" description="Basic and acidic residues" evidence="1">
    <location>
        <begin position="1"/>
        <end position="12"/>
    </location>
</feature>
<protein>
    <submittedName>
        <fullName evidence="2">Uncharacterized protein</fullName>
    </submittedName>
</protein>
<dbReference type="Proteomes" id="UP000414136">
    <property type="component" value="Unassembled WGS sequence"/>
</dbReference>
<gene>
    <name evidence="2" type="ORF">PCA31118_05135</name>
</gene>
<accession>A0A5E5AQT3</accession>
<reference evidence="2 3" key="1">
    <citation type="submission" date="2019-08" db="EMBL/GenBank/DDBJ databases">
        <authorList>
            <person name="Peeters C."/>
        </authorList>
    </citation>
    <scope>NUCLEOTIDE SEQUENCE [LARGE SCALE GENOMIC DNA]</scope>
    <source>
        <strain evidence="2 3">LMG 31118</strain>
    </source>
</reference>
<keyword evidence="3" id="KW-1185">Reference proteome</keyword>
<sequence>MRRQARAREDRGIALSTERGETAPVAMRDPAAVPVANTTLGGEAATLTTRAIAAVSALATYLASTQRPF</sequence>